<gene>
    <name evidence="1" type="ORF">MEUPH1_LOCUS26277</name>
</gene>
<dbReference type="AlphaFoldDB" id="A0AAV0XVF0"/>
<evidence type="ECO:0000313" key="1">
    <source>
        <dbReference type="EMBL" id="CAI6372398.1"/>
    </source>
</evidence>
<proteinExistence type="predicted"/>
<sequence>MTLTEYEMDISTFPCPEDYTRISTFLQWRDDKENITILRSDLGERLKIFSLENDKTPEIRQSVVNNDRDLFVFNFTYGCIQTVYVTEMQILVNKFIRDVDVNRRRRRFLR</sequence>
<accession>A0AAV0XVF0</accession>
<dbReference type="Proteomes" id="UP001160148">
    <property type="component" value="Unassembled WGS sequence"/>
</dbReference>
<comment type="caution">
    <text evidence="1">The sequence shown here is derived from an EMBL/GenBank/DDBJ whole genome shotgun (WGS) entry which is preliminary data.</text>
</comment>
<protein>
    <submittedName>
        <fullName evidence="1">Uncharacterized protein</fullName>
    </submittedName>
</protein>
<reference evidence="1 2" key="1">
    <citation type="submission" date="2023-01" db="EMBL/GenBank/DDBJ databases">
        <authorList>
            <person name="Whitehead M."/>
        </authorList>
    </citation>
    <scope>NUCLEOTIDE SEQUENCE [LARGE SCALE GENOMIC DNA]</scope>
</reference>
<organism evidence="1 2">
    <name type="scientific">Macrosiphum euphorbiae</name>
    <name type="common">potato aphid</name>
    <dbReference type="NCBI Taxonomy" id="13131"/>
    <lineage>
        <taxon>Eukaryota</taxon>
        <taxon>Metazoa</taxon>
        <taxon>Ecdysozoa</taxon>
        <taxon>Arthropoda</taxon>
        <taxon>Hexapoda</taxon>
        <taxon>Insecta</taxon>
        <taxon>Pterygota</taxon>
        <taxon>Neoptera</taxon>
        <taxon>Paraneoptera</taxon>
        <taxon>Hemiptera</taxon>
        <taxon>Sternorrhyncha</taxon>
        <taxon>Aphidomorpha</taxon>
        <taxon>Aphidoidea</taxon>
        <taxon>Aphididae</taxon>
        <taxon>Macrosiphini</taxon>
        <taxon>Macrosiphum</taxon>
    </lineage>
</organism>
<evidence type="ECO:0000313" key="2">
    <source>
        <dbReference type="Proteomes" id="UP001160148"/>
    </source>
</evidence>
<keyword evidence="2" id="KW-1185">Reference proteome</keyword>
<name>A0AAV0XVF0_9HEMI</name>
<dbReference type="EMBL" id="CARXXK010001029">
    <property type="protein sequence ID" value="CAI6372398.1"/>
    <property type="molecule type" value="Genomic_DNA"/>
</dbReference>